<dbReference type="Pfam" id="PF14845">
    <property type="entry name" value="Glycohydro_20b2"/>
    <property type="match status" value="1"/>
</dbReference>
<evidence type="ECO:0000256" key="1">
    <source>
        <dbReference type="ARBA" id="ARBA00001231"/>
    </source>
</evidence>
<sequence>MMLFLLCTLLAFFSQALAIWPAPVSMSTGNSVLWITSDVKVTYNGRSVWWIPFSDNFSNSQTEQFLGVQSSSIGYGSGGALSSQSIVQQAITRTLDTLFKSSLIPWKLVARHELAKFEPAVNSNSGVSIKVITIIQTGKDNSTSYKPLDGELDESYNLTISTNGDARITAVSAVGILHALETFTQLFYLHSSGNGLYTNMAPVAISDAPKFAHRGMNLDVARNWYPVQDIKRTIDALAMNKFNRMHIHITDSQSWPIEIPALPELAAKGAYQTGLSYSPKDIQDIQIYGILRGIEIFLEFDMPGHTTAISLAYPNLIAAANAHPWDTYCAEPPCGSLKLNEPAVDQFLDTLWNDLLPRISPYSSYFHTGGDEVNTNTYLLDPTVKSSDKAVIGPLIQKLVDRNHAALRKNGLTPIVWEEMLLVWNLTLGSDVIVQAWQSDENVALITGQGHKVLAGNYNSWYLDCGKGQWLDFDNGASFKQFYPFNDYCSPFKNWRLVYAYDPLAGVPAAEQHLVLGGEVHMWSEQTDPVNLDGAVWPRASAAGEVLWSGRQDASGQNRSQITASPRLAEMRERMVLRGIQAGPVQMVFCTQNNATECSL</sequence>
<dbReference type="SUPFAM" id="SSF55545">
    <property type="entry name" value="beta-N-acetylhexosaminidase-like domain"/>
    <property type="match status" value="1"/>
</dbReference>
<keyword evidence="3 9" id="KW-0732">Signal</keyword>
<dbReference type="CDD" id="cd06562">
    <property type="entry name" value="GH20_HexA_HexB-like"/>
    <property type="match status" value="1"/>
</dbReference>
<dbReference type="OrthoDB" id="428480at2759"/>
<dbReference type="InterPro" id="IPR029019">
    <property type="entry name" value="HEX_eukaryotic_N"/>
</dbReference>
<accession>S3CXA9</accession>
<evidence type="ECO:0000256" key="9">
    <source>
        <dbReference type="SAM" id="SignalP"/>
    </source>
</evidence>
<evidence type="ECO:0000313" key="13">
    <source>
        <dbReference type="Proteomes" id="UP000016922"/>
    </source>
</evidence>
<keyword evidence="6 7" id="KW-0326">Glycosidase</keyword>
<evidence type="ECO:0000256" key="5">
    <source>
        <dbReference type="ARBA" id="ARBA00023180"/>
    </source>
</evidence>
<dbReference type="Gene3D" id="3.30.379.10">
    <property type="entry name" value="Chitobiase/beta-hexosaminidase domain 2-like"/>
    <property type="match status" value="1"/>
</dbReference>
<feature type="domain" description="Glycoside hydrolase family 20 catalytic" evidence="10">
    <location>
        <begin position="211"/>
        <end position="550"/>
    </location>
</feature>
<evidence type="ECO:0000256" key="2">
    <source>
        <dbReference type="ARBA" id="ARBA00006285"/>
    </source>
</evidence>
<dbReference type="SUPFAM" id="SSF51445">
    <property type="entry name" value="(Trans)glycosidases"/>
    <property type="match status" value="1"/>
</dbReference>
<comment type="similarity">
    <text evidence="2 7">Belongs to the glycosyl hydrolase 20 family.</text>
</comment>
<dbReference type="Gene3D" id="3.20.20.80">
    <property type="entry name" value="Glycosidases"/>
    <property type="match status" value="1"/>
</dbReference>
<evidence type="ECO:0000256" key="7">
    <source>
        <dbReference type="PIRNR" id="PIRNR001093"/>
    </source>
</evidence>
<evidence type="ECO:0000256" key="3">
    <source>
        <dbReference type="ARBA" id="ARBA00022729"/>
    </source>
</evidence>
<dbReference type="Proteomes" id="UP000016922">
    <property type="component" value="Unassembled WGS sequence"/>
</dbReference>
<dbReference type="InterPro" id="IPR015883">
    <property type="entry name" value="Glyco_hydro_20_cat"/>
</dbReference>
<dbReference type="GO" id="GO:0030203">
    <property type="term" value="P:glycosaminoglycan metabolic process"/>
    <property type="evidence" value="ECO:0007669"/>
    <property type="project" value="TreeGrafter"/>
</dbReference>
<evidence type="ECO:0000259" key="11">
    <source>
        <dbReference type="Pfam" id="PF14845"/>
    </source>
</evidence>
<dbReference type="GO" id="GO:0016020">
    <property type="term" value="C:membrane"/>
    <property type="evidence" value="ECO:0007669"/>
    <property type="project" value="TreeGrafter"/>
</dbReference>
<dbReference type="OMA" id="GHDVVMC"/>
<dbReference type="EMBL" id="KE145367">
    <property type="protein sequence ID" value="EPE29569.1"/>
    <property type="molecule type" value="Genomic_DNA"/>
</dbReference>
<evidence type="ECO:0000256" key="4">
    <source>
        <dbReference type="ARBA" id="ARBA00022801"/>
    </source>
</evidence>
<dbReference type="InterPro" id="IPR017853">
    <property type="entry name" value="GH"/>
</dbReference>
<dbReference type="PANTHER" id="PTHR22600:SF58">
    <property type="entry name" value="BETA-HEXOSAMINIDASE"/>
    <property type="match status" value="1"/>
</dbReference>
<keyword evidence="13" id="KW-1185">Reference proteome</keyword>
<reference evidence="12 13" key="1">
    <citation type="journal article" date="2013" name="BMC Genomics">
        <title>Genomics-driven discovery of the pneumocandin biosynthetic gene cluster in the fungus Glarea lozoyensis.</title>
        <authorList>
            <person name="Chen L."/>
            <person name="Yue Q."/>
            <person name="Zhang X."/>
            <person name="Xiang M."/>
            <person name="Wang C."/>
            <person name="Li S."/>
            <person name="Che Y."/>
            <person name="Ortiz-Lopez F.J."/>
            <person name="Bills G.F."/>
            <person name="Liu X."/>
            <person name="An Z."/>
        </authorList>
    </citation>
    <scope>NUCLEOTIDE SEQUENCE [LARGE SCALE GENOMIC DNA]</scope>
    <source>
        <strain evidence="13">ATCC 20868 / MF5171</strain>
    </source>
</reference>
<dbReference type="GeneID" id="19459787"/>
<dbReference type="STRING" id="1116229.S3CXA9"/>
<evidence type="ECO:0000256" key="8">
    <source>
        <dbReference type="PIRSR" id="PIRSR001093-1"/>
    </source>
</evidence>
<feature type="chain" id="PRO_5004507569" description="Beta-hexosaminidase" evidence="9">
    <location>
        <begin position="19"/>
        <end position="600"/>
    </location>
</feature>
<dbReference type="PRINTS" id="PR00738">
    <property type="entry name" value="GLHYDRLASE20"/>
</dbReference>
<dbReference type="RefSeq" id="XP_008083678.1">
    <property type="nucleotide sequence ID" value="XM_008085487.1"/>
</dbReference>
<dbReference type="FunFam" id="3.20.20.80:FF:000063">
    <property type="entry name" value="Beta-hexosaminidase"/>
    <property type="match status" value="1"/>
</dbReference>
<keyword evidence="5" id="KW-0325">Glycoprotein</keyword>
<keyword evidence="4 7" id="KW-0378">Hydrolase</keyword>
<feature type="domain" description="Beta-hexosaminidase eukaryotic type N-terminal" evidence="11">
    <location>
        <begin position="19"/>
        <end position="186"/>
    </location>
</feature>
<feature type="active site" description="Proton donor" evidence="8">
    <location>
        <position position="372"/>
    </location>
</feature>
<evidence type="ECO:0000256" key="6">
    <source>
        <dbReference type="ARBA" id="ARBA00023295"/>
    </source>
</evidence>
<dbReference type="HOGENOM" id="CLU_007082_0_2_1"/>
<dbReference type="Pfam" id="PF00728">
    <property type="entry name" value="Glyco_hydro_20"/>
    <property type="match status" value="1"/>
</dbReference>
<dbReference type="AlphaFoldDB" id="S3CXA9"/>
<proteinExistence type="inferred from homology"/>
<dbReference type="PIRSF" id="PIRSF001093">
    <property type="entry name" value="B-hxosamndse_ab_euk"/>
    <property type="match status" value="1"/>
</dbReference>
<organism evidence="12 13">
    <name type="scientific">Glarea lozoyensis (strain ATCC 20868 / MF5171)</name>
    <dbReference type="NCBI Taxonomy" id="1116229"/>
    <lineage>
        <taxon>Eukaryota</taxon>
        <taxon>Fungi</taxon>
        <taxon>Dikarya</taxon>
        <taxon>Ascomycota</taxon>
        <taxon>Pezizomycotina</taxon>
        <taxon>Leotiomycetes</taxon>
        <taxon>Helotiales</taxon>
        <taxon>Helotiaceae</taxon>
        <taxon>Glarea</taxon>
    </lineage>
</organism>
<comment type="catalytic activity">
    <reaction evidence="1 7">
        <text>Hydrolysis of terminal non-reducing N-acetyl-D-hexosamine residues in N-acetyl-beta-D-hexosaminides.</text>
        <dbReference type="EC" id="3.2.1.52"/>
    </reaction>
</comment>
<dbReference type="eggNOG" id="KOG2499">
    <property type="taxonomic scope" value="Eukaryota"/>
</dbReference>
<dbReference type="PANTHER" id="PTHR22600">
    <property type="entry name" value="BETA-HEXOSAMINIDASE"/>
    <property type="match status" value="1"/>
</dbReference>
<dbReference type="GO" id="GO:0005975">
    <property type="term" value="P:carbohydrate metabolic process"/>
    <property type="evidence" value="ECO:0007669"/>
    <property type="project" value="InterPro"/>
</dbReference>
<evidence type="ECO:0000259" key="10">
    <source>
        <dbReference type="Pfam" id="PF00728"/>
    </source>
</evidence>
<dbReference type="InterPro" id="IPR025705">
    <property type="entry name" value="Beta_hexosaminidase_sua/sub"/>
</dbReference>
<dbReference type="InterPro" id="IPR029018">
    <property type="entry name" value="Hex-like_dom2"/>
</dbReference>
<feature type="signal peptide" evidence="9">
    <location>
        <begin position="1"/>
        <end position="18"/>
    </location>
</feature>
<dbReference type="EC" id="3.2.1.52" evidence="7"/>
<protein>
    <recommendedName>
        <fullName evidence="7">Beta-hexosaminidase</fullName>
        <ecNumber evidence="7">3.2.1.52</ecNumber>
    </recommendedName>
</protein>
<dbReference type="KEGG" id="glz:GLAREA_00729"/>
<dbReference type="GO" id="GO:0016231">
    <property type="term" value="F:beta-N-acetylglucosaminidase activity"/>
    <property type="evidence" value="ECO:0007669"/>
    <property type="project" value="TreeGrafter"/>
</dbReference>
<gene>
    <name evidence="12" type="ORF">GLAREA_00729</name>
</gene>
<name>S3CXA9_GLAL2</name>
<evidence type="ECO:0000313" key="12">
    <source>
        <dbReference type="EMBL" id="EPE29569.1"/>
    </source>
</evidence>